<dbReference type="Gene3D" id="3.90.226.10">
    <property type="entry name" value="2-enoyl-CoA Hydratase, Chain A, domain 1"/>
    <property type="match status" value="1"/>
</dbReference>
<evidence type="ECO:0000313" key="4">
    <source>
        <dbReference type="Proteomes" id="UP000234331"/>
    </source>
</evidence>
<organism evidence="3 4">
    <name type="scientific">Frankia canadensis</name>
    <dbReference type="NCBI Taxonomy" id="1836972"/>
    <lineage>
        <taxon>Bacteria</taxon>
        <taxon>Bacillati</taxon>
        <taxon>Actinomycetota</taxon>
        <taxon>Actinomycetes</taxon>
        <taxon>Frankiales</taxon>
        <taxon>Frankiaceae</taxon>
        <taxon>Frankia</taxon>
    </lineage>
</organism>
<feature type="compositionally biased region" description="Polar residues" evidence="2">
    <location>
        <begin position="263"/>
        <end position="279"/>
    </location>
</feature>
<protein>
    <submittedName>
        <fullName evidence="3">Enoyl-CoA hydratase/carnithine racemase</fullName>
    </submittedName>
</protein>
<comment type="similarity">
    <text evidence="1">Belongs to the enoyl-CoA hydratase/isomerase family.</text>
</comment>
<keyword evidence="4" id="KW-1185">Reference proteome</keyword>
<dbReference type="PANTHER" id="PTHR43802">
    <property type="entry name" value="ENOYL-COA HYDRATASE"/>
    <property type="match status" value="1"/>
</dbReference>
<dbReference type="OrthoDB" id="8452484at2"/>
<dbReference type="NCBIfam" id="NF004840">
    <property type="entry name" value="PRK06190.1"/>
    <property type="match status" value="1"/>
</dbReference>
<evidence type="ECO:0000313" key="3">
    <source>
        <dbReference type="EMBL" id="SNQ48798.1"/>
    </source>
</evidence>
<accession>A0A2I2KT01</accession>
<dbReference type="CDD" id="cd06558">
    <property type="entry name" value="crotonase-like"/>
    <property type="match status" value="1"/>
</dbReference>
<gene>
    <name evidence="3" type="ORF">FRACA_280020</name>
</gene>
<feature type="region of interest" description="Disordered" evidence="2">
    <location>
        <begin position="250"/>
        <end position="279"/>
    </location>
</feature>
<dbReference type="RefSeq" id="WP_101832417.1">
    <property type="nucleotide sequence ID" value="NZ_FZMO01000201.1"/>
</dbReference>
<dbReference type="EMBL" id="FZMO01000201">
    <property type="protein sequence ID" value="SNQ48798.1"/>
    <property type="molecule type" value="Genomic_DNA"/>
</dbReference>
<reference evidence="3 4" key="1">
    <citation type="submission" date="2017-06" db="EMBL/GenBank/DDBJ databases">
        <authorList>
            <person name="Kim H.J."/>
            <person name="Triplett B.A."/>
        </authorList>
    </citation>
    <scope>NUCLEOTIDE SEQUENCE [LARGE SCALE GENOMIC DNA]</scope>
    <source>
        <strain evidence="3">FRACA_ARgP5</strain>
    </source>
</reference>
<dbReference type="AlphaFoldDB" id="A0A2I2KT01"/>
<proteinExistence type="inferred from homology"/>
<sequence length="279" mass="29003">MSEILTVETSGTTRLITLNRPHARNALSGALVIALYDALIDADADPAVRAVVLTGADPAFCAGVDLKEAARDSEAYAAAYRDHDCFAQVGRMRTPIIAAVNGAAFTGGLEIAVSCDFLIASERAIFADSHVRVGILPGGGLTAHLPPLIGIGNARWMSMTGAVVGAEQALRMGLVAEVMPHELLRVRALELGAAIGEADPATMRELRQIYAQGAATYTEPARAAEARAALARPPAFDGMDERRATVFAGNRARLAASPAASGRSDSPRSTTSPDGRTAG</sequence>
<evidence type="ECO:0000256" key="1">
    <source>
        <dbReference type="ARBA" id="ARBA00005254"/>
    </source>
</evidence>
<dbReference type="InterPro" id="IPR001753">
    <property type="entry name" value="Enoyl-CoA_hydra/iso"/>
</dbReference>
<dbReference type="Proteomes" id="UP000234331">
    <property type="component" value="Unassembled WGS sequence"/>
</dbReference>
<dbReference type="GO" id="GO:0003824">
    <property type="term" value="F:catalytic activity"/>
    <property type="evidence" value="ECO:0007669"/>
    <property type="project" value="UniProtKB-ARBA"/>
</dbReference>
<evidence type="ECO:0000256" key="2">
    <source>
        <dbReference type="SAM" id="MobiDB-lite"/>
    </source>
</evidence>
<dbReference type="SUPFAM" id="SSF52096">
    <property type="entry name" value="ClpP/crotonase"/>
    <property type="match status" value="1"/>
</dbReference>
<dbReference type="PANTHER" id="PTHR43802:SF1">
    <property type="entry name" value="IP11341P-RELATED"/>
    <property type="match status" value="1"/>
</dbReference>
<name>A0A2I2KT01_9ACTN</name>
<dbReference type="Pfam" id="PF00378">
    <property type="entry name" value="ECH_1"/>
    <property type="match status" value="1"/>
</dbReference>
<dbReference type="InterPro" id="IPR029045">
    <property type="entry name" value="ClpP/crotonase-like_dom_sf"/>
</dbReference>